<dbReference type="Proteomes" id="UP000245639">
    <property type="component" value="Unassembled WGS sequence"/>
</dbReference>
<dbReference type="Gene3D" id="3.40.109.10">
    <property type="entry name" value="NADH Oxidase"/>
    <property type="match status" value="2"/>
</dbReference>
<dbReference type="InterPro" id="IPR000415">
    <property type="entry name" value="Nitroreductase-like"/>
</dbReference>
<sequence length="552" mass="60429">MPARTRVATVRELLVGGALIGATLVGAPLLRSRYNRWGATDDEVARPLPGDELVERPKLGYTRAVTIDAPPEEVWSWLVQFGQDRGGFYSYDALENLVGCDIHSTDRVLQTHQHLVPGEVIRSGGRDRFPCWVVMEVDPPHSLVLQGAGTPADVVVPEIVHGEPPGGYVASTWQWHLEPVDGGGRTRLLVRQRCTYGHGQAVLWHLVEPLNFVMERRMLLGLRERAEAGRRPVQGTGRHELVRVATTAPSSHNTQPWRFVIGDDQVLVGADRTRRLPVNDPDDRELIISCGAAAFTFEVAARHAGLVPIVERLPDGEKPDLLYRLSLSGGAVSDTGSDIETLYRAVHARRTTRGGFTDDQPAPELLEKLAGIVAGHGAWLELVDERRRAPVAALIAEGDRTQFADPRWRHELASWLCARRADDGLAVPSLVVPVARGVVRHLDLGRSAARRDHHLAVAAPVLAVLGTTEDRVRDRLVAGEALQHVLLASAAHGVHAGYLNQPCQVPELRPRLREVLDRPGHPQVVLRLGRPTNPPAPAPRRPVEAVVDLVGT</sequence>
<evidence type="ECO:0000313" key="5">
    <source>
        <dbReference type="EMBL" id="PVZ08433.1"/>
    </source>
</evidence>
<accession>A0A2U1F8A9</accession>
<comment type="caution">
    <text evidence="5">The sequence shown here is derived from an EMBL/GenBank/DDBJ whole genome shotgun (WGS) entry which is preliminary data.</text>
</comment>
<dbReference type="PANTHER" id="PTHR23026:SF90">
    <property type="entry name" value="IODOTYROSINE DEIODINASE 1"/>
    <property type="match status" value="1"/>
</dbReference>
<dbReference type="SUPFAM" id="SSF55961">
    <property type="entry name" value="Bet v1-like"/>
    <property type="match status" value="1"/>
</dbReference>
<dbReference type="EMBL" id="QEKW01000008">
    <property type="protein sequence ID" value="PVZ08433.1"/>
    <property type="molecule type" value="Genomic_DNA"/>
</dbReference>
<feature type="transmembrane region" description="Helical" evidence="4">
    <location>
        <begin position="12"/>
        <end position="30"/>
    </location>
</feature>
<dbReference type="SUPFAM" id="SSF55469">
    <property type="entry name" value="FMN-dependent nitroreductase-like"/>
    <property type="match status" value="2"/>
</dbReference>
<evidence type="ECO:0000256" key="3">
    <source>
        <dbReference type="ARBA" id="ARBA00023002"/>
    </source>
</evidence>
<dbReference type="OrthoDB" id="8156917at2"/>
<dbReference type="RefSeq" id="WP_116709160.1">
    <property type="nucleotide sequence ID" value="NZ_QEKW01000008.1"/>
</dbReference>
<keyword evidence="1" id="KW-0285">Flavoprotein</keyword>
<proteinExistence type="predicted"/>
<protein>
    <submittedName>
        <fullName evidence="5">Nitroreductase</fullName>
    </submittedName>
</protein>
<evidence type="ECO:0000313" key="6">
    <source>
        <dbReference type="Proteomes" id="UP000245639"/>
    </source>
</evidence>
<organism evidence="5 6">
    <name type="scientific">Actinomycetospora cinnamomea</name>
    <dbReference type="NCBI Taxonomy" id="663609"/>
    <lineage>
        <taxon>Bacteria</taxon>
        <taxon>Bacillati</taxon>
        <taxon>Actinomycetota</taxon>
        <taxon>Actinomycetes</taxon>
        <taxon>Pseudonocardiales</taxon>
        <taxon>Pseudonocardiaceae</taxon>
        <taxon>Actinomycetospora</taxon>
    </lineage>
</organism>
<name>A0A2U1F8A9_9PSEU</name>
<dbReference type="AlphaFoldDB" id="A0A2U1F8A9"/>
<reference evidence="5 6" key="1">
    <citation type="submission" date="2018-04" db="EMBL/GenBank/DDBJ databases">
        <title>Genomic Encyclopedia of Type Strains, Phase IV (KMG-IV): sequencing the most valuable type-strain genomes for metagenomic binning, comparative biology and taxonomic classification.</title>
        <authorList>
            <person name="Goeker M."/>
        </authorList>
    </citation>
    <scope>NUCLEOTIDE SEQUENCE [LARGE SCALE GENOMIC DNA]</scope>
    <source>
        <strain evidence="5 6">DSM 45771</strain>
    </source>
</reference>
<dbReference type="PANTHER" id="PTHR23026">
    <property type="entry name" value="NADPH NITROREDUCTASE"/>
    <property type="match status" value="1"/>
</dbReference>
<keyword evidence="3" id="KW-0560">Oxidoreductase</keyword>
<evidence type="ECO:0000256" key="2">
    <source>
        <dbReference type="ARBA" id="ARBA00022643"/>
    </source>
</evidence>
<dbReference type="Gene3D" id="3.30.530.20">
    <property type="match status" value="1"/>
</dbReference>
<dbReference type="CDD" id="cd07812">
    <property type="entry name" value="SRPBCC"/>
    <property type="match status" value="1"/>
</dbReference>
<keyword evidence="4" id="KW-0812">Transmembrane</keyword>
<gene>
    <name evidence="5" type="ORF">C8D89_10825</name>
</gene>
<keyword evidence="6" id="KW-1185">Reference proteome</keyword>
<keyword evidence="2" id="KW-0288">FMN</keyword>
<dbReference type="NCBIfam" id="NF047509">
    <property type="entry name" value="Rv3131_FMN_oxido"/>
    <property type="match status" value="1"/>
</dbReference>
<dbReference type="InterPro" id="IPR023393">
    <property type="entry name" value="START-like_dom_sf"/>
</dbReference>
<keyword evidence="4" id="KW-0472">Membrane</keyword>
<keyword evidence="4" id="KW-1133">Transmembrane helix</keyword>
<evidence type="ECO:0000256" key="1">
    <source>
        <dbReference type="ARBA" id="ARBA00022630"/>
    </source>
</evidence>
<dbReference type="GO" id="GO:0016491">
    <property type="term" value="F:oxidoreductase activity"/>
    <property type="evidence" value="ECO:0007669"/>
    <property type="project" value="UniProtKB-KW"/>
</dbReference>
<evidence type="ECO:0000256" key="4">
    <source>
        <dbReference type="SAM" id="Phobius"/>
    </source>
</evidence>
<dbReference type="InterPro" id="IPR050627">
    <property type="entry name" value="Nitroreductase/BluB"/>
</dbReference>